<dbReference type="Proteomes" id="UP000440224">
    <property type="component" value="Unassembled WGS sequence"/>
</dbReference>
<keyword evidence="4" id="KW-1185">Reference proteome</keyword>
<proteinExistence type="predicted"/>
<protein>
    <recommendedName>
        <fullName evidence="5">PEGA domain-containing protein</fullName>
    </recommendedName>
</protein>
<dbReference type="EMBL" id="WJIE01000006">
    <property type="protein sequence ID" value="MRG94558.1"/>
    <property type="molecule type" value="Genomic_DNA"/>
</dbReference>
<dbReference type="OrthoDB" id="5501823at2"/>
<sequence length="399" mass="41854">MALARFVLALVLVLASGLAHADEHAGPPSRIDQAVRFAELVREGDRARAAGRTSAAVHAYSEALRIRDDPAIVGRLGLVAFEGGATGEAVSYLLRAIIDGHDVPHAERRKIVDAYERARPQVCRVDIALSHLGADVLIDGELEREASTAGEFYVFTSPGRHEVRASLAGFRDAIETIEAPKGGRVRVSLVLTPLPAPSSPPAPELPAASRPASSAPSPSSAPSSKPPPAPSSPKSAPSSKPRRWSPAFGATAIYGAVSPLPAFGFVASSEWPFGEVFSARLDIRGAKSARELEGSAIRGVIFGAWPALCATGGRFSGCLLGTTGVIEQSRGTVSIWRPYLGFGAGGQGRLVSIGPAEIRLAVDAAILLDDYPIRHGGDELWTGPQLLTNLSALVVFPRH</sequence>
<organism evidence="3 4">
    <name type="scientific">Polyangium spumosum</name>
    <dbReference type="NCBI Taxonomy" id="889282"/>
    <lineage>
        <taxon>Bacteria</taxon>
        <taxon>Pseudomonadati</taxon>
        <taxon>Myxococcota</taxon>
        <taxon>Polyangia</taxon>
        <taxon>Polyangiales</taxon>
        <taxon>Polyangiaceae</taxon>
        <taxon>Polyangium</taxon>
    </lineage>
</organism>
<gene>
    <name evidence="3" type="ORF">GF068_21935</name>
</gene>
<keyword evidence="2" id="KW-0732">Signal</keyword>
<comment type="caution">
    <text evidence="3">The sequence shown here is derived from an EMBL/GenBank/DDBJ whole genome shotgun (WGS) entry which is preliminary data.</text>
</comment>
<accession>A0A6N7PR86</accession>
<evidence type="ECO:0000256" key="1">
    <source>
        <dbReference type="SAM" id="MobiDB-lite"/>
    </source>
</evidence>
<evidence type="ECO:0008006" key="5">
    <source>
        <dbReference type="Google" id="ProtNLM"/>
    </source>
</evidence>
<feature type="compositionally biased region" description="Low complexity" evidence="1">
    <location>
        <begin position="205"/>
        <end position="223"/>
    </location>
</feature>
<dbReference type="RefSeq" id="WP_153821397.1">
    <property type="nucleotide sequence ID" value="NZ_WJIE01000006.1"/>
</dbReference>
<dbReference type="AlphaFoldDB" id="A0A6N7PR86"/>
<feature type="signal peptide" evidence="2">
    <location>
        <begin position="1"/>
        <end position="21"/>
    </location>
</feature>
<feature type="region of interest" description="Disordered" evidence="1">
    <location>
        <begin position="196"/>
        <end position="243"/>
    </location>
</feature>
<evidence type="ECO:0000313" key="3">
    <source>
        <dbReference type="EMBL" id="MRG94558.1"/>
    </source>
</evidence>
<evidence type="ECO:0000256" key="2">
    <source>
        <dbReference type="SAM" id="SignalP"/>
    </source>
</evidence>
<reference evidence="3 4" key="1">
    <citation type="submission" date="2019-10" db="EMBL/GenBank/DDBJ databases">
        <title>A soil myxobacterium in the family Polyangiaceae.</title>
        <authorList>
            <person name="Li Y."/>
            <person name="Wang J."/>
        </authorList>
    </citation>
    <scope>NUCLEOTIDE SEQUENCE [LARGE SCALE GENOMIC DNA]</scope>
    <source>
        <strain evidence="3 4">DSM 14734</strain>
    </source>
</reference>
<evidence type="ECO:0000313" key="4">
    <source>
        <dbReference type="Proteomes" id="UP000440224"/>
    </source>
</evidence>
<feature type="chain" id="PRO_5026855586" description="PEGA domain-containing protein" evidence="2">
    <location>
        <begin position="22"/>
        <end position="399"/>
    </location>
</feature>
<feature type="compositionally biased region" description="Low complexity" evidence="1">
    <location>
        <begin position="232"/>
        <end position="243"/>
    </location>
</feature>
<name>A0A6N7PR86_9BACT</name>